<comment type="caution">
    <text evidence="11">The sequence shown here is derived from an EMBL/GenBank/DDBJ whole genome shotgun (WGS) entry which is preliminary data.</text>
</comment>
<dbReference type="InterPro" id="IPR011545">
    <property type="entry name" value="DEAD/DEAH_box_helicase_dom"/>
</dbReference>
<proteinExistence type="predicted"/>
<dbReference type="InterPro" id="IPR012337">
    <property type="entry name" value="RNaseH-like_sf"/>
</dbReference>
<gene>
    <name evidence="11" type="ORF">APUTEX25_004803</name>
</gene>
<sequence>MLLRSLTDCVRAVHPRSRPSGTWRGMQRRLHGAQSASFSGQEAAPPGPRPAQPSVPSSATPLPDILASLQSGIDFERARGFVNAQGRRRVFSDFLHDSLLQLAARVEQESPRRRLRAALAPARRYGDLNEGMRRLALQELVEVLQEVAQPPATSAASDSAAPAPAGSEAAVPVPLAAEPRHPSPETRAPNDARPRPGATDVAPAAQSQHWHPADAGRGEYTDTAGFVLDLETTGVSVYKDCVAEIALLCLSTGRQLSTLVRLPAGTNMSRQAEAVNNLSNAMLSAPGVPTFEEAYAQVVEFIQVQTAALGPGAIPLICGHRVADFDLLLLANQARRSGLAPLERILILDTLKLANVLRPPKLDNLKLGTLYTHFTGKDPENAHRAMQDVLANRDVLQGLLQYADAWQGERRSFARLHDLPLSLAREVLTWPADASDSQPKRSRRPGGAAPSTPAAPARQGLQAFGGGGAAQCSLLGGDPSIRAPGRPDTDLASALDGVRRAQSGEGHLGVASTPPPMAGMDLWRAALASADAAPCFLDTPLAGIRAPHKFTPRQLMALEQAGLHTLRDLVECYPRDFTVCEFGRLPEPGVDGEQPICLPARLASVTHKPLRSAAVLEAVYEPDLDLCGPAATALTEGGDPTRQPRILLQKWRGGPAARFLYHELRELRGLVGHGAVLVGVVQPSGSWKAGKRDEWSLTEQGHQVLAGGEESVAELRMRGGLVQATYSARGSLKSNAMAAAAAKALKTLEAAEAKWEDPLPEGVRRSQGPGSLPYLEALKGIHCPRSEADIAAARERLAFQELFMLQLNLLLQRSLLREAAYDPQGALLAVATQDHDLVALAQRALPYRLTAGQCAALAQIQAEMGEGRGRPMASLLQGDVGCGKTIVAFLAALGVAGAGYQVALMAPTEVLAEQHARGLAALLARVNRRASEEGLTGLALPGLALVTGSARRGDRARAAAGLADGSVALAVGTHALLSEGTAFARLGLVVIDEQHRFGVVQRGRLAGKARPPPHVLSMSATPIPRSLALLMHGDLSHVVIREQPPGRGPVATRVLDSRDEAARRQVYQHILEEVEAGGQAYIICPLVEESAAPGFDDLRAVTEEHARLTREGVLPGHLCGLLHGRMTGEEKEAALSAFSSGRVPVLLSTTVVEVGVDVPAASVMVVEAAERFGLAQLHQLRGRVGRGARPATCYLLASTAAARDKLAVLASARDGFEVAELDFQARGAGDLLGRRQSGQSRMLGSSLKACSLPRDAALLEQARAAAATFLHANPNPLDWPPDLLGPVLRHQFLDLDLHEMPSSSLGGAAGGGAAD</sequence>
<dbReference type="GO" id="GO:0016787">
    <property type="term" value="F:hydrolase activity"/>
    <property type="evidence" value="ECO:0007669"/>
    <property type="project" value="UniProtKB-KW"/>
</dbReference>
<dbReference type="InterPro" id="IPR027417">
    <property type="entry name" value="P-loop_NTPase"/>
</dbReference>
<dbReference type="SUPFAM" id="SSF52540">
    <property type="entry name" value="P-loop containing nucleoside triphosphate hydrolases"/>
    <property type="match status" value="1"/>
</dbReference>
<evidence type="ECO:0000313" key="12">
    <source>
        <dbReference type="Proteomes" id="UP000279271"/>
    </source>
</evidence>
<keyword evidence="7" id="KW-0234">DNA repair</keyword>
<dbReference type="InterPro" id="IPR001650">
    <property type="entry name" value="Helicase_C-like"/>
</dbReference>
<dbReference type="SMART" id="SM00479">
    <property type="entry name" value="EXOIII"/>
    <property type="match status" value="1"/>
</dbReference>
<dbReference type="InterPro" id="IPR047112">
    <property type="entry name" value="RecG/Mfd"/>
</dbReference>
<dbReference type="PANTHER" id="PTHR47964">
    <property type="entry name" value="ATP-DEPENDENT DNA HELICASE HOMOLOG RECG, CHLOROPLASTIC"/>
    <property type="match status" value="1"/>
</dbReference>
<dbReference type="GO" id="GO:0003677">
    <property type="term" value="F:DNA binding"/>
    <property type="evidence" value="ECO:0007669"/>
    <property type="project" value="UniProtKB-KW"/>
</dbReference>
<keyword evidence="1" id="KW-0547">Nucleotide-binding</keyword>
<dbReference type="SMART" id="SM00490">
    <property type="entry name" value="HELICc"/>
    <property type="match status" value="1"/>
</dbReference>
<feature type="region of interest" description="Disordered" evidence="8">
    <location>
        <begin position="15"/>
        <end position="63"/>
    </location>
</feature>
<evidence type="ECO:0000256" key="4">
    <source>
        <dbReference type="ARBA" id="ARBA00022806"/>
    </source>
</evidence>
<evidence type="ECO:0000259" key="10">
    <source>
        <dbReference type="PROSITE" id="PS51194"/>
    </source>
</evidence>
<dbReference type="InterPro" id="IPR036397">
    <property type="entry name" value="RNaseH_sf"/>
</dbReference>
<dbReference type="GO" id="GO:0005524">
    <property type="term" value="F:ATP binding"/>
    <property type="evidence" value="ECO:0007669"/>
    <property type="project" value="UniProtKB-KW"/>
</dbReference>
<dbReference type="Gene3D" id="3.30.420.10">
    <property type="entry name" value="Ribonuclease H-like superfamily/Ribonuclease H"/>
    <property type="match status" value="1"/>
</dbReference>
<keyword evidence="2" id="KW-0227">DNA damage</keyword>
<feature type="compositionally biased region" description="Low complexity" evidence="8">
    <location>
        <begin position="445"/>
        <end position="462"/>
    </location>
</feature>
<protein>
    <recommendedName>
        <fullName evidence="13">ATP-dependent DNA helicase RecG</fullName>
    </recommendedName>
</protein>
<keyword evidence="3" id="KW-0378">Hydrolase</keyword>
<evidence type="ECO:0000256" key="6">
    <source>
        <dbReference type="ARBA" id="ARBA00023125"/>
    </source>
</evidence>
<dbReference type="PROSITE" id="PS51192">
    <property type="entry name" value="HELICASE_ATP_BIND_1"/>
    <property type="match status" value="1"/>
</dbReference>
<dbReference type="InterPro" id="IPR014001">
    <property type="entry name" value="Helicase_ATP-bd"/>
</dbReference>
<dbReference type="PANTHER" id="PTHR47964:SF1">
    <property type="entry name" value="ATP-DEPENDENT DNA HELICASE HOMOLOG RECG, CHLOROPLASTIC"/>
    <property type="match status" value="1"/>
</dbReference>
<feature type="region of interest" description="Disordered" evidence="8">
    <location>
        <begin position="432"/>
        <end position="463"/>
    </location>
</feature>
<evidence type="ECO:0008006" key="13">
    <source>
        <dbReference type="Google" id="ProtNLM"/>
    </source>
</evidence>
<keyword evidence="6" id="KW-0238">DNA-binding</keyword>
<evidence type="ECO:0000256" key="7">
    <source>
        <dbReference type="ARBA" id="ARBA00023204"/>
    </source>
</evidence>
<feature type="domain" description="Helicase C-terminal" evidence="10">
    <location>
        <begin position="1065"/>
        <end position="1224"/>
    </location>
</feature>
<feature type="compositionally biased region" description="Basic and acidic residues" evidence="8">
    <location>
        <begin position="178"/>
        <end position="194"/>
    </location>
</feature>
<evidence type="ECO:0000256" key="8">
    <source>
        <dbReference type="SAM" id="MobiDB-lite"/>
    </source>
</evidence>
<evidence type="ECO:0000259" key="9">
    <source>
        <dbReference type="PROSITE" id="PS51192"/>
    </source>
</evidence>
<dbReference type="Gene3D" id="3.40.50.300">
    <property type="entry name" value="P-loop containing nucleotide triphosphate hydrolases"/>
    <property type="match status" value="2"/>
</dbReference>
<dbReference type="Pfam" id="PF00270">
    <property type="entry name" value="DEAD"/>
    <property type="match status" value="1"/>
</dbReference>
<dbReference type="Pfam" id="PF00929">
    <property type="entry name" value="RNase_T"/>
    <property type="match status" value="1"/>
</dbReference>
<evidence type="ECO:0000256" key="1">
    <source>
        <dbReference type="ARBA" id="ARBA00022741"/>
    </source>
</evidence>
<dbReference type="PROSITE" id="PS51194">
    <property type="entry name" value="HELICASE_CTER"/>
    <property type="match status" value="1"/>
</dbReference>
<feature type="region of interest" description="Disordered" evidence="8">
    <location>
        <begin position="176"/>
        <end position="217"/>
    </location>
</feature>
<organism evidence="11 12">
    <name type="scientific">Auxenochlorella protothecoides</name>
    <name type="common">Green microalga</name>
    <name type="synonym">Chlorella protothecoides</name>
    <dbReference type="NCBI Taxonomy" id="3075"/>
    <lineage>
        <taxon>Eukaryota</taxon>
        <taxon>Viridiplantae</taxon>
        <taxon>Chlorophyta</taxon>
        <taxon>core chlorophytes</taxon>
        <taxon>Trebouxiophyceae</taxon>
        <taxon>Chlorellales</taxon>
        <taxon>Chlorellaceae</taxon>
        <taxon>Auxenochlorella</taxon>
    </lineage>
</organism>
<dbReference type="SMART" id="SM00487">
    <property type="entry name" value="DEXDc"/>
    <property type="match status" value="1"/>
</dbReference>
<dbReference type="EMBL" id="QOKY01000198">
    <property type="protein sequence ID" value="RMZ53315.1"/>
    <property type="molecule type" value="Genomic_DNA"/>
</dbReference>
<dbReference type="SUPFAM" id="SSF53098">
    <property type="entry name" value="Ribonuclease H-like"/>
    <property type="match status" value="1"/>
</dbReference>
<name>A0A3M7KUD1_AUXPR</name>
<dbReference type="Proteomes" id="UP000279271">
    <property type="component" value="Unassembled WGS sequence"/>
</dbReference>
<keyword evidence="4" id="KW-0347">Helicase</keyword>
<dbReference type="GO" id="GO:0003678">
    <property type="term" value="F:DNA helicase activity"/>
    <property type="evidence" value="ECO:0007669"/>
    <property type="project" value="TreeGrafter"/>
</dbReference>
<accession>A0A3M7KUD1</accession>
<dbReference type="InterPro" id="IPR013520">
    <property type="entry name" value="Ribonucl_H"/>
</dbReference>
<keyword evidence="5" id="KW-0067">ATP-binding</keyword>
<dbReference type="Pfam" id="PF19833">
    <property type="entry name" value="RecG_dom3_C"/>
    <property type="match status" value="1"/>
</dbReference>
<evidence type="ECO:0000256" key="5">
    <source>
        <dbReference type="ARBA" id="ARBA00022840"/>
    </source>
</evidence>
<evidence type="ECO:0000256" key="3">
    <source>
        <dbReference type="ARBA" id="ARBA00022801"/>
    </source>
</evidence>
<dbReference type="Pfam" id="PF00271">
    <property type="entry name" value="Helicase_C"/>
    <property type="match status" value="1"/>
</dbReference>
<reference evidence="12" key="1">
    <citation type="journal article" date="2018" name="Algal Res.">
        <title>Characterization of plant carbon substrate utilization by Auxenochlorella protothecoides.</title>
        <authorList>
            <person name="Vogler B.W."/>
            <person name="Starkenburg S.R."/>
            <person name="Sudasinghe N."/>
            <person name="Schambach J.Y."/>
            <person name="Rollin J.A."/>
            <person name="Pattathil S."/>
            <person name="Barry A.N."/>
        </authorList>
    </citation>
    <scope>NUCLEOTIDE SEQUENCE [LARGE SCALE GENOMIC DNA]</scope>
    <source>
        <strain evidence="12">UTEX 25</strain>
    </source>
</reference>
<dbReference type="GO" id="GO:0006281">
    <property type="term" value="P:DNA repair"/>
    <property type="evidence" value="ECO:0007669"/>
    <property type="project" value="UniProtKB-KW"/>
</dbReference>
<evidence type="ECO:0000313" key="11">
    <source>
        <dbReference type="EMBL" id="RMZ53315.1"/>
    </source>
</evidence>
<dbReference type="CDD" id="cd06127">
    <property type="entry name" value="DEDDh"/>
    <property type="match status" value="1"/>
</dbReference>
<evidence type="ECO:0000256" key="2">
    <source>
        <dbReference type="ARBA" id="ARBA00022763"/>
    </source>
</evidence>
<dbReference type="InterPro" id="IPR045562">
    <property type="entry name" value="RecG_dom3_C"/>
</dbReference>
<feature type="domain" description="Helicase ATP-binding" evidence="9">
    <location>
        <begin position="865"/>
        <end position="1040"/>
    </location>
</feature>